<feature type="signal peptide" evidence="1">
    <location>
        <begin position="1"/>
        <end position="23"/>
    </location>
</feature>
<evidence type="ECO:0000313" key="3">
    <source>
        <dbReference type="Proteomes" id="UP001139450"/>
    </source>
</evidence>
<feature type="chain" id="PRO_5040821487" evidence="1">
    <location>
        <begin position="24"/>
        <end position="181"/>
    </location>
</feature>
<name>A0A9X1X0Q3_9SPHI</name>
<comment type="caution">
    <text evidence="2">The sequence shown here is derived from an EMBL/GenBank/DDBJ whole genome shotgun (WGS) entry which is preliminary data.</text>
</comment>
<dbReference type="AlphaFoldDB" id="A0A9X1X0Q3"/>
<evidence type="ECO:0000313" key="2">
    <source>
        <dbReference type="EMBL" id="MCJ8208235.1"/>
    </source>
</evidence>
<protein>
    <submittedName>
        <fullName evidence="2">DUF922 domain-containing Zn-dependent protease</fullName>
    </submittedName>
</protein>
<proteinExistence type="predicted"/>
<dbReference type="RefSeq" id="WP_245128069.1">
    <property type="nucleotide sequence ID" value="NZ_JALJEJ010000001.1"/>
</dbReference>
<keyword evidence="2" id="KW-0378">Hydrolase</keyword>
<sequence>MNPRKVRVICAVALCLGIFSAKAQYHLLNTSDFQGRPDCSGNVAYTNCTIDFSYQPTPANGFYHLDFRIKVVVNKDRSWIDKSRITSGQMLDEILKHEQGHYTLAFLMQQEMLRVFANTRFGSNYEQQVNTIFGALKNKYHQLNNDYDEDTNHSIDRKQQNSWDLYFRQQIGQYTRVAMNN</sequence>
<dbReference type="GO" id="GO:0008233">
    <property type="term" value="F:peptidase activity"/>
    <property type="evidence" value="ECO:0007669"/>
    <property type="project" value="UniProtKB-KW"/>
</dbReference>
<keyword evidence="2" id="KW-0645">Protease</keyword>
<dbReference type="EMBL" id="JALJEJ010000001">
    <property type="protein sequence ID" value="MCJ8208235.1"/>
    <property type="molecule type" value="Genomic_DNA"/>
</dbReference>
<keyword evidence="3" id="KW-1185">Reference proteome</keyword>
<reference evidence="2" key="1">
    <citation type="submission" date="2022-04" db="EMBL/GenBank/DDBJ databases">
        <title>Mucilaginibacter sp. RS28 isolated from freshwater.</title>
        <authorList>
            <person name="Ko S.-R."/>
        </authorList>
    </citation>
    <scope>NUCLEOTIDE SEQUENCE</scope>
    <source>
        <strain evidence="2">RS28</strain>
    </source>
</reference>
<gene>
    <name evidence="2" type="ORF">MUY27_00855</name>
</gene>
<dbReference type="GO" id="GO:0006508">
    <property type="term" value="P:proteolysis"/>
    <property type="evidence" value="ECO:0007669"/>
    <property type="project" value="UniProtKB-KW"/>
</dbReference>
<evidence type="ECO:0000256" key="1">
    <source>
        <dbReference type="SAM" id="SignalP"/>
    </source>
</evidence>
<dbReference type="Pfam" id="PF06037">
    <property type="entry name" value="DUF922"/>
    <property type="match status" value="1"/>
</dbReference>
<accession>A0A9X1X0Q3</accession>
<keyword evidence="1" id="KW-0732">Signal</keyword>
<dbReference type="InterPro" id="IPR010321">
    <property type="entry name" value="DUF922"/>
</dbReference>
<dbReference type="Proteomes" id="UP001139450">
    <property type="component" value="Unassembled WGS sequence"/>
</dbReference>
<organism evidence="2 3">
    <name type="scientific">Mucilaginibacter straminoryzae</name>
    <dbReference type="NCBI Taxonomy" id="2932774"/>
    <lineage>
        <taxon>Bacteria</taxon>
        <taxon>Pseudomonadati</taxon>
        <taxon>Bacteroidota</taxon>
        <taxon>Sphingobacteriia</taxon>
        <taxon>Sphingobacteriales</taxon>
        <taxon>Sphingobacteriaceae</taxon>
        <taxon>Mucilaginibacter</taxon>
    </lineage>
</organism>